<feature type="repeat" description="PPR" evidence="3">
    <location>
        <begin position="819"/>
        <end position="853"/>
    </location>
</feature>
<dbReference type="GO" id="GO:0010019">
    <property type="term" value="P:chloroplast-nucleus signaling pathway"/>
    <property type="evidence" value="ECO:0007669"/>
    <property type="project" value="TreeGrafter"/>
</dbReference>
<dbReference type="GO" id="GO:0009507">
    <property type="term" value="C:chloroplast"/>
    <property type="evidence" value="ECO:0007669"/>
    <property type="project" value="TreeGrafter"/>
</dbReference>
<keyword evidence="5" id="KW-1185">Reference proteome</keyword>
<dbReference type="GO" id="GO:0031930">
    <property type="term" value="P:mitochondria-nucleus signaling pathway"/>
    <property type="evidence" value="ECO:0007669"/>
    <property type="project" value="TreeGrafter"/>
</dbReference>
<dbReference type="Pfam" id="PF12854">
    <property type="entry name" value="PPR_1"/>
    <property type="match status" value="2"/>
</dbReference>
<dbReference type="InterPro" id="IPR011990">
    <property type="entry name" value="TPR-like_helical_dom_sf"/>
</dbReference>
<gene>
    <name evidence="4" type="ORF">GSCOC_T00015570001</name>
</gene>
<accession>A0A068V4D7</accession>
<feature type="repeat" description="PPR" evidence="3">
    <location>
        <begin position="337"/>
        <end position="371"/>
    </location>
</feature>
<evidence type="ECO:0000313" key="4">
    <source>
        <dbReference type="EMBL" id="CDP15640.1"/>
    </source>
</evidence>
<dbReference type="NCBIfam" id="TIGR00756">
    <property type="entry name" value="PPR"/>
    <property type="match status" value="10"/>
</dbReference>
<name>A0A068V4D7_COFCA</name>
<protein>
    <recommendedName>
        <fullName evidence="6">Pentacotripeptide-repeat region of PRORP domain-containing protein</fullName>
    </recommendedName>
</protein>
<feature type="repeat" description="PPR" evidence="3">
    <location>
        <begin position="507"/>
        <end position="541"/>
    </location>
</feature>
<feature type="repeat" description="PPR" evidence="3">
    <location>
        <begin position="472"/>
        <end position="506"/>
    </location>
</feature>
<dbReference type="InterPro" id="IPR002885">
    <property type="entry name" value="PPR_rpt"/>
</dbReference>
<sequence>MTLSLLSLLKSGFTPTLKDFNNFLFFLSQTQKSKFILYLFSQISSNKIKGNSQTLTIFTKALLKEQKYEEALHFLRTHMGRTKILDQNRIFETLIQGFCRKENDPEKGLYVLRDFLKIGGILPSSFTFCCLIHSFSSQGKMDRVIEVLELMSSGEVNYPFDNFVCSSVIYGFVKIGKPELAVGFYENAVNSGALKANIVTYTALLSAYFRLGRIEEASKMVARMENDGLSFDVVFYSNWIYEYFTEGIIEEAFRKYREMVNAKVKMDVVAYTVLIDGVSKQGNVEKAVGFLSKMIKNGVKPNLITFAAIMFGFCKRGKLKEAFAFFKMVEFFAIEVDEFTYAILIDGVCRKGDFDCAFRLLDEMDNKGIKPSIVTYNTIINGLCKAGRTSEADDISKSIVGDVFTYSTLLHGYVGENNAAGMLQTKKRFEAAGISPDVAMCNILIKALFMIGLFEDALIIYKGMPEMDLTANSVTYCTMIDGYCKAGRIDQALEIFDQFRRTPYSSSTACYDCIIHGLCKNGMVDMAIEVFMELVERNLSVDMMLFMRLVNVTCDTKGAGEASYLVQRMTNIGGDLVEVLCNNAISILYWKGSSDIMFDVFMVTRTNGLMLMSKPYYLILKTFLRDGKNFLTRIILTMFLKQCGMNEPRVGRILLDYMCMNDVNKALKFLRQMNENLSSVTLSASVLETLRKNGRALDAYKLIVGGQDKLPDMDMFRYTSITSGLCKEGHLGEALDLCDFARNKGISLSIATYNAVINGLCRQGCLVEALRLFDSLQDINLIPTETTYAILINSLSKEGLLVDARRLFDSMSCMNIKPNTRVYNSLINGYCKLGQIQEALKLFSDLEVVDHKPDEFTVSAVIYAYCQKGDSEGALWFFSEFKIKGILPDFLGFMYLIRGLVDKGRMEESRTILREMLQAKSVTDLLNTIDTEVDMEHVQNFLVILCERGSIQEAVAILDEIGSMSFPVGKRSISNDASAKREPHDMTLANTTKSESFTCTTENYLDHRAPNDEKLENVSETCSCQDEKISGFLDFDSSYELTASLCSKGEIRKANKLVEMISGFL</sequence>
<dbReference type="PANTHER" id="PTHR47936">
    <property type="entry name" value="PPR_LONG DOMAIN-CONTAINING PROTEIN"/>
    <property type="match status" value="1"/>
</dbReference>
<feature type="repeat" description="PPR" evidence="3">
    <location>
        <begin position="784"/>
        <end position="818"/>
    </location>
</feature>
<dbReference type="EMBL" id="HG739186">
    <property type="protein sequence ID" value="CDP15640.1"/>
    <property type="molecule type" value="Genomic_DNA"/>
</dbReference>
<organism evidence="4 5">
    <name type="scientific">Coffea canephora</name>
    <name type="common">Robusta coffee</name>
    <dbReference type="NCBI Taxonomy" id="49390"/>
    <lineage>
        <taxon>Eukaryota</taxon>
        <taxon>Viridiplantae</taxon>
        <taxon>Streptophyta</taxon>
        <taxon>Embryophyta</taxon>
        <taxon>Tracheophyta</taxon>
        <taxon>Spermatophyta</taxon>
        <taxon>Magnoliopsida</taxon>
        <taxon>eudicotyledons</taxon>
        <taxon>Gunneridae</taxon>
        <taxon>Pentapetalae</taxon>
        <taxon>asterids</taxon>
        <taxon>lamiids</taxon>
        <taxon>Gentianales</taxon>
        <taxon>Rubiaceae</taxon>
        <taxon>Ixoroideae</taxon>
        <taxon>Gardenieae complex</taxon>
        <taxon>Bertiereae - Coffeeae clade</taxon>
        <taxon>Coffeeae</taxon>
        <taxon>Coffea</taxon>
    </lineage>
</organism>
<dbReference type="FunCoup" id="A0A068V4D7">
    <property type="interactions" value="1247"/>
</dbReference>
<proteinExistence type="inferred from homology"/>
<feature type="repeat" description="PPR" evidence="3">
    <location>
        <begin position="714"/>
        <end position="748"/>
    </location>
</feature>
<feature type="repeat" description="PPR" evidence="3">
    <location>
        <begin position="197"/>
        <end position="231"/>
    </location>
</feature>
<dbReference type="Gramene" id="CDP15640">
    <property type="protein sequence ID" value="CDP15640"/>
    <property type="gene ID" value="GSCOC_T00015570001"/>
</dbReference>
<feature type="repeat" description="PPR" evidence="3">
    <location>
        <begin position="854"/>
        <end position="888"/>
    </location>
</feature>
<feature type="repeat" description="PPR" evidence="3">
    <location>
        <begin position="749"/>
        <end position="783"/>
    </location>
</feature>
<dbReference type="PhylomeDB" id="A0A068V4D7"/>
<evidence type="ECO:0000256" key="2">
    <source>
        <dbReference type="ARBA" id="ARBA00022737"/>
    </source>
</evidence>
<evidence type="ECO:0000313" key="5">
    <source>
        <dbReference type="Proteomes" id="UP000295252"/>
    </source>
</evidence>
<reference evidence="5" key="1">
    <citation type="journal article" date="2014" name="Science">
        <title>The coffee genome provides insight into the convergent evolution of caffeine biosynthesis.</title>
        <authorList>
            <person name="Denoeud F."/>
            <person name="Carretero-Paulet L."/>
            <person name="Dereeper A."/>
            <person name="Droc G."/>
            <person name="Guyot R."/>
            <person name="Pietrella M."/>
            <person name="Zheng C."/>
            <person name="Alberti A."/>
            <person name="Anthony F."/>
            <person name="Aprea G."/>
            <person name="Aury J.M."/>
            <person name="Bento P."/>
            <person name="Bernard M."/>
            <person name="Bocs S."/>
            <person name="Campa C."/>
            <person name="Cenci A."/>
            <person name="Combes M.C."/>
            <person name="Crouzillat D."/>
            <person name="Da Silva C."/>
            <person name="Daddiego L."/>
            <person name="De Bellis F."/>
            <person name="Dussert S."/>
            <person name="Garsmeur O."/>
            <person name="Gayraud T."/>
            <person name="Guignon V."/>
            <person name="Jahn K."/>
            <person name="Jamilloux V."/>
            <person name="Joet T."/>
            <person name="Labadie K."/>
            <person name="Lan T."/>
            <person name="Leclercq J."/>
            <person name="Lepelley M."/>
            <person name="Leroy T."/>
            <person name="Li L.T."/>
            <person name="Librado P."/>
            <person name="Lopez L."/>
            <person name="Munoz A."/>
            <person name="Noel B."/>
            <person name="Pallavicini A."/>
            <person name="Perrotta G."/>
            <person name="Poncet V."/>
            <person name="Pot D."/>
            <person name="Priyono X."/>
            <person name="Rigoreau M."/>
            <person name="Rouard M."/>
            <person name="Rozas J."/>
            <person name="Tranchant-Dubreuil C."/>
            <person name="VanBuren R."/>
            <person name="Zhang Q."/>
            <person name="Andrade A.C."/>
            <person name="Argout X."/>
            <person name="Bertrand B."/>
            <person name="de Kochko A."/>
            <person name="Graziosi G."/>
            <person name="Henry R.J."/>
            <person name="Jayarama X."/>
            <person name="Ming R."/>
            <person name="Nagai C."/>
            <person name="Rounsley S."/>
            <person name="Sankoff D."/>
            <person name="Giuliano G."/>
            <person name="Albert V.A."/>
            <person name="Wincker P."/>
            <person name="Lashermes P."/>
        </authorList>
    </citation>
    <scope>NUCLEOTIDE SEQUENCE [LARGE SCALE GENOMIC DNA]</scope>
    <source>
        <strain evidence="5">cv. DH200-94</strain>
    </source>
</reference>
<evidence type="ECO:0000256" key="1">
    <source>
        <dbReference type="ARBA" id="ARBA00007626"/>
    </source>
</evidence>
<evidence type="ECO:0008006" key="6">
    <source>
        <dbReference type="Google" id="ProtNLM"/>
    </source>
</evidence>
<dbReference type="Pfam" id="PF13812">
    <property type="entry name" value="PPR_3"/>
    <property type="match status" value="2"/>
</dbReference>
<dbReference type="OrthoDB" id="185373at2759"/>
<keyword evidence="2" id="KW-0677">Repeat</keyword>
<dbReference type="PANTHER" id="PTHR47936:SF1">
    <property type="entry name" value="PENTATRICOPEPTIDE REPEAT-CONTAINING PROTEIN GUN1, CHLOROPLASTIC"/>
    <property type="match status" value="1"/>
</dbReference>
<feature type="repeat" description="PPR" evidence="3">
    <location>
        <begin position="437"/>
        <end position="471"/>
    </location>
</feature>
<comment type="similarity">
    <text evidence="1">Belongs to the PPR family. P subfamily.</text>
</comment>
<dbReference type="Pfam" id="PF01535">
    <property type="entry name" value="PPR"/>
    <property type="match status" value="3"/>
</dbReference>
<feature type="repeat" description="PPR" evidence="3">
    <location>
        <begin position="372"/>
        <end position="402"/>
    </location>
</feature>
<dbReference type="Pfam" id="PF13041">
    <property type="entry name" value="PPR_2"/>
    <property type="match status" value="4"/>
</dbReference>
<dbReference type="PROSITE" id="PS51375">
    <property type="entry name" value="PPR"/>
    <property type="match status" value="13"/>
</dbReference>
<feature type="repeat" description="PPR" evidence="3">
    <location>
        <begin position="302"/>
        <end position="336"/>
    </location>
</feature>
<dbReference type="SUPFAM" id="SSF81901">
    <property type="entry name" value="HCP-like"/>
    <property type="match status" value="1"/>
</dbReference>
<dbReference type="InParanoid" id="A0A068V4D7"/>
<dbReference type="STRING" id="49390.A0A068V4D7"/>
<dbReference type="AlphaFoldDB" id="A0A068V4D7"/>
<dbReference type="OMA" id="ICGYFRE"/>
<dbReference type="Proteomes" id="UP000295252">
    <property type="component" value="Chromosome VIII"/>
</dbReference>
<feature type="repeat" description="PPR" evidence="3">
    <location>
        <begin position="267"/>
        <end position="301"/>
    </location>
</feature>
<dbReference type="Gene3D" id="1.25.40.10">
    <property type="entry name" value="Tetratricopeptide repeat domain"/>
    <property type="match status" value="7"/>
</dbReference>
<evidence type="ECO:0000256" key="3">
    <source>
        <dbReference type="PROSITE-ProRule" id="PRU00708"/>
    </source>
</evidence>